<dbReference type="Proteomes" id="UP000002985">
    <property type="component" value="Unassembled WGS sequence"/>
</dbReference>
<keyword evidence="2" id="KW-1185">Reference proteome</keyword>
<dbReference type="EMBL" id="BAFH01000004">
    <property type="protein sequence ID" value="GAB63515.1"/>
    <property type="molecule type" value="Genomic_DNA"/>
</dbReference>
<dbReference type="AlphaFoldDB" id="I3IP70"/>
<evidence type="ECO:0008006" key="3">
    <source>
        <dbReference type="Google" id="ProtNLM"/>
    </source>
</evidence>
<organism evidence="1 2">
    <name type="scientific">Candidatus Jettenia caeni</name>
    <dbReference type="NCBI Taxonomy" id="247490"/>
    <lineage>
        <taxon>Bacteria</taxon>
        <taxon>Pseudomonadati</taxon>
        <taxon>Planctomycetota</taxon>
        <taxon>Candidatus Brocadiia</taxon>
        <taxon>Candidatus Brocadiales</taxon>
        <taxon>Candidatus Brocadiaceae</taxon>
        <taxon>Candidatus Jettenia</taxon>
    </lineage>
</organism>
<dbReference type="STRING" id="247490.KSU1_D0206"/>
<gene>
    <name evidence="1" type="ORF">KSU1_D0206</name>
</gene>
<proteinExistence type="predicted"/>
<protein>
    <recommendedName>
        <fullName evidence="3">Apea-like HEPN domain-containing protein</fullName>
    </recommendedName>
</protein>
<reference evidence="1 2" key="1">
    <citation type="journal article" date="2012" name="FEBS Lett.">
        <title>Anammox organism KSU-1 expresses a NirK-type copper-containing nitrite reductase instead of a NirS-type with cytochrome cd1.</title>
        <authorList>
            <person name="Hira D."/>
            <person name="Toh H."/>
            <person name="Migita C.T."/>
            <person name="Okubo H."/>
            <person name="Nishiyama T."/>
            <person name="Hattori M."/>
            <person name="Furukawa K."/>
            <person name="Fujii T."/>
        </authorList>
    </citation>
    <scope>NUCLEOTIDE SEQUENCE [LARGE SCALE GENOMIC DNA]</scope>
</reference>
<accession>I3IP70</accession>
<name>I3IP70_9BACT</name>
<comment type="caution">
    <text evidence="1">The sequence shown here is derived from an EMBL/GenBank/DDBJ whole genome shotgun (WGS) entry which is preliminary data.</text>
</comment>
<evidence type="ECO:0000313" key="1">
    <source>
        <dbReference type="EMBL" id="GAB63515.1"/>
    </source>
</evidence>
<evidence type="ECO:0000313" key="2">
    <source>
        <dbReference type="Proteomes" id="UP000002985"/>
    </source>
</evidence>
<sequence length="255" mass="30449">MNDMKAFNIKESLNKLGIILDDIQIVSDGIQGYIVILTSNLVDDDKHKIVDLGFKQINEELWYKPGDVSDEITRDQLFSILERKKDQDFYKNKAEFVKVVSVIWERIVNNFKCACESFREKLQPTYRQVAIACKFKDFVCTNEDEFKIFISYLKQFSSESFKDLKEEEFGKKLKKNFSSHEFYKKLDLRNYFDHDPGKDQNPEIKQEEIRNLYIDLLGKPIARKPVDFYNMQKRLLELCDEWFEEIIKYCEGNYR</sequence>